<evidence type="ECO:0000313" key="7">
    <source>
        <dbReference type="Ensembl" id="ENSCINP00000030526.1"/>
    </source>
</evidence>
<dbReference type="Gene3D" id="3.90.180.10">
    <property type="entry name" value="Medium-chain alcohol dehydrogenases, catalytic domain"/>
    <property type="match status" value="1"/>
</dbReference>
<dbReference type="PANTHER" id="PTHR43401:SF2">
    <property type="entry name" value="L-THREONINE 3-DEHYDROGENASE"/>
    <property type="match status" value="1"/>
</dbReference>
<reference evidence="7" key="2">
    <citation type="submission" date="2025-08" db="UniProtKB">
        <authorList>
            <consortium name="Ensembl"/>
        </authorList>
    </citation>
    <scope>IDENTIFICATION</scope>
</reference>
<feature type="domain" description="Alcohol dehydrogenase-like C-terminal" evidence="5">
    <location>
        <begin position="180"/>
        <end position="307"/>
    </location>
</feature>
<dbReference type="FunCoup" id="H2XLJ4">
    <property type="interactions" value="4"/>
</dbReference>
<dbReference type="RefSeq" id="XP_002120707.1">
    <property type="nucleotide sequence ID" value="XM_002120671.4"/>
</dbReference>
<dbReference type="InParanoid" id="H2XLJ4"/>
<dbReference type="Proteomes" id="UP000008144">
    <property type="component" value="Unassembled WGS sequence"/>
</dbReference>
<dbReference type="Pfam" id="PF08240">
    <property type="entry name" value="ADH_N"/>
    <property type="match status" value="1"/>
</dbReference>
<dbReference type="PROSITE" id="PS00059">
    <property type="entry name" value="ADH_ZINC"/>
    <property type="match status" value="1"/>
</dbReference>
<evidence type="ECO:0000259" key="6">
    <source>
        <dbReference type="Pfam" id="PF08240"/>
    </source>
</evidence>
<sequence length="352" mass="38956">MQAVWWLGEKSDLSFKDKMKIPEVLKENDVKIKVAYSGVCGSDFHIMKGEMGKFSGKQDGVILGHEFSGTVVSVGDAVKELKMGDLVCVNPNECCGACQWGRESNPHFCESNLCVGISMNGGWAEYCIAPIEKVYKLPDNVNLMQGALTEPYSCVLRGWRQLGDLPEKDARILVQGAGIIGCLFCTLLHHHGFTNVTVAEINEERRKLCADMKLGFDVVHPQEIDLKFKGKDTDYHGYYVVIDCTGNTKAVEKAFTLCRRGATICIFGCCPAGETMAVEPFQIYWKELKIVSCFTNPKCFEGALELLKVLADKGYLVYEKLGIKMFDLKQYENAFGSLKAGTASKAVFKVDG</sequence>
<dbReference type="InterPro" id="IPR050129">
    <property type="entry name" value="Zn_alcohol_dh"/>
</dbReference>
<evidence type="ECO:0000259" key="5">
    <source>
        <dbReference type="Pfam" id="PF00107"/>
    </source>
</evidence>
<dbReference type="Pfam" id="PF00107">
    <property type="entry name" value="ADH_zinc_N"/>
    <property type="match status" value="1"/>
</dbReference>
<dbReference type="Ensembl" id="ENSCINT00000034468.1">
    <property type="protein sequence ID" value="ENSCINP00000030526.1"/>
    <property type="gene ID" value="ENSCING00000021058.1"/>
</dbReference>
<dbReference type="OMA" id="MGLMMLE"/>
<dbReference type="OrthoDB" id="3941538at2759"/>
<reference evidence="8" key="1">
    <citation type="journal article" date="2002" name="Science">
        <title>The draft genome of Ciona intestinalis: insights into chordate and vertebrate origins.</title>
        <authorList>
            <person name="Dehal P."/>
            <person name="Satou Y."/>
            <person name="Campbell R.K."/>
            <person name="Chapman J."/>
            <person name="Degnan B."/>
            <person name="De Tomaso A."/>
            <person name="Davidson B."/>
            <person name="Di Gregorio A."/>
            <person name="Gelpke M."/>
            <person name="Goodstein D.M."/>
            <person name="Harafuji N."/>
            <person name="Hastings K.E."/>
            <person name="Ho I."/>
            <person name="Hotta K."/>
            <person name="Huang W."/>
            <person name="Kawashima T."/>
            <person name="Lemaire P."/>
            <person name="Martinez D."/>
            <person name="Meinertzhagen I.A."/>
            <person name="Necula S."/>
            <person name="Nonaka M."/>
            <person name="Putnam N."/>
            <person name="Rash S."/>
            <person name="Saiga H."/>
            <person name="Satake M."/>
            <person name="Terry A."/>
            <person name="Yamada L."/>
            <person name="Wang H.G."/>
            <person name="Awazu S."/>
            <person name="Azumi K."/>
            <person name="Boore J."/>
            <person name="Branno M."/>
            <person name="Chin-Bow S."/>
            <person name="DeSantis R."/>
            <person name="Doyle S."/>
            <person name="Francino P."/>
            <person name="Keys D.N."/>
            <person name="Haga S."/>
            <person name="Hayashi H."/>
            <person name="Hino K."/>
            <person name="Imai K.S."/>
            <person name="Inaba K."/>
            <person name="Kano S."/>
            <person name="Kobayashi K."/>
            <person name="Kobayashi M."/>
            <person name="Lee B.I."/>
            <person name="Makabe K.W."/>
            <person name="Manohar C."/>
            <person name="Matassi G."/>
            <person name="Medina M."/>
            <person name="Mochizuki Y."/>
            <person name="Mount S."/>
            <person name="Morishita T."/>
            <person name="Miura S."/>
            <person name="Nakayama A."/>
            <person name="Nishizaka S."/>
            <person name="Nomoto H."/>
            <person name="Ohta F."/>
            <person name="Oishi K."/>
            <person name="Rigoutsos I."/>
            <person name="Sano M."/>
            <person name="Sasaki A."/>
            <person name="Sasakura Y."/>
            <person name="Shoguchi E."/>
            <person name="Shin-i T."/>
            <person name="Spagnuolo A."/>
            <person name="Stainier D."/>
            <person name="Suzuki M.M."/>
            <person name="Tassy O."/>
            <person name="Takatori N."/>
            <person name="Tokuoka M."/>
            <person name="Yagi K."/>
            <person name="Yoshizaki F."/>
            <person name="Wada S."/>
            <person name="Zhang C."/>
            <person name="Hyatt P.D."/>
            <person name="Larimer F."/>
            <person name="Detter C."/>
            <person name="Doggett N."/>
            <person name="Glavina T."/>
            <person name="Hawkins T."/>
            <person name="Richardson P."/>
            <person name="Lucas S."/>
            <person name="Kohara Y."/>
            <person name="Levine M."/>
            <person name="Satoh N."/>
            <person name="Rokhsar D.S."/>
        </authorList>
    </citation>
    <scope>NUCLEOTIDE SEQUENCE [LARGE SCALE GENOMIC DNA]</scope>
</reference>
<dbReference type="InterPro" id="IPR002328">
    <property type="entry name" value="ADH_Zn_CS"/>
</dbReference>
<dbReference type="SUPFAM" id="SSF50129">
    <property type="entry name" value="GroES-like"/>
    <property type="match status" value="1"/>
</dbReference>
<dbReference type="STRING" id="7719.ENSCINP00000030526"/>
<comment type="cofactor">
    <cofactor evidence="4">
        <name>Zn(2+)</name>
        <dbReference type="ChEBI" id="CHEBI:29105"/>
    </cofactor>
</comment>
<dbReference type="HOGENOM" id="CLU_026673_11_0_1"/>
<feature type="domain" description="Alcohol dehydrogenase-like N-terminal" evidence="6">
    <location>
        <begin position="27"/>
        <end position="139"/>
    </location>
</feature>
<evidence type="ECO:0000256" key="1">
    <source>
        <dbReference type="ARBA" id="ARBA00022723"/>
    </source>
</evidence>
<comment type="similarity">
    <text evidence="4">Belongs to the zinc-containing alcohol dehydrogenase family.</text>
</comment>
<keyword evidence="2 4" id="KW-0862">Zinc</keyword>
<name>H2XLJ4_CIOIN</name>
<dbReference type="GeneID" id="100181990"/>
<dbReference type="GO" id="GO:0000721">
    <property type="term" value="F:(R,R)-butanediol dehydrogenase activity"/>
    <property type="evidence" value="ECO:0000318"/>
    <property type="project" value="GO_Central"/>
</dbReference>
<dbReference type="GO" id="GO:0008270">
    <property type="term" value="F:zinc ion binding"/>
    <property type="evidence" value="ECO:0007669"/>
    <property type="project" value="InterPro"/>
</dbReference>
<proteinExistence type="inferred from homology"/>
<dbReference type="InterPro" id="IPR011032">
    <property type="entry name" value="GroES-like_sf"/>
</dbReference>
<accession>H2XLJ4</accession>
<keyword evidence="8" id="KW-1185">Reference proteome</keyword>
<dbReference type="KEGG" id="cin:100181990"/>
<reference evidence="7" key="3">
    <citation type="submission" date="2025-09" db="UniProtKB">
        <authorList>
            <consortium name="Ensembl"/>
        </authorList>
    </citation>
    <scope>IDENTIFICATION</scope>
</reference>
<evidence type="ECO:0000256" key="3">
    <source>
        <dbReference type="ARBA" id="ARBA00023002"/>
    </source>
</evidence>
<evidence type="ECO:0000256" key="4">
    <source>
        <dbReference type="RuleBase" id="RU361277"/>
    </source>
</evidence>
<protein>
    <submittedName>
        <fullName evidence="7">D-arabinitol dehydrogenase 1</fullName>
    </submittedName>
</protein>
<organism evidence="7 8">
    <name type="scientific">Ciona intestinalis</name>
    <name type="common">Transparent sea squirt</name>
    <name type="synonym">Ascidia intestinalis</name>
    <dbReference type="NCBI Taxonomy" id="7719"/>
    <lineage>
        <taxon>Eukaryota</taxon>
        <taxon>Metazoa</taxon>
        <taxon>Chordata</taxon>
        <taxon>Tunicata</taxon>
        <taxon>Ascidiacea</taxon>
        <taxon>Phlebobranchia</taxon>
        <taxon>Cionidae</taxon>
        <taxon>Ciona</taxon>
    </lineage>
</organism>
<gene>
    <name evidence="7" type="primary">LOC100181990</name>
</gene>
<evidence type="ECO:0000256" key="2">
    <source>
        <dbReference type="ARBA" id="ARBA00022833"/>
    </source>
</evidence>
<dbReference type="SUPFAM" id="SSF51735">
    <property type="entry name" value="NAD(P)-binding Rossmann-fold domains"/>
    <property type="match status" value="1"/>
</dbReference>
<dbReference type="PANTHER" id="PTHR43401">
    <property type="entry name" value="L-THREONINE 3-DEHYDROGENASE"/>
    <property type="match status" value="1"/>
</dbReference>
<accession>A0A1W2W0X7</accession>
<evidence type="ECO:0000313" key="8">
    <source>
        <dbReference type="Proteomes" id="UP000008144"/>
    </source>
</evidence>
<dbReference type="GeneTree" id="ENSGT00940000170869"/>
<dbReference type="GO" id="GO:0034079">
    <property type="term" value="P:butanediol biosynthetic process"/>
    <property type="evidence" value="ECO:0000318"/>
    <property type="project" value="GO_Central"/>
</dbReference>
<dbReference type="AlphaFoldDB" id="H2XLJ4"/>
<keyword evidence="3" id="KW-0560">Oxidoreductase</keyword>
<keyword evidence="1 4" id="KW-0479">Metal-binding</keyword>
<dbReference type="InterPro" id="IPR036291">
    <property type="entry name" value="NAD(P)-bd_dom_sf"/>
</dbReference>
<dbReference type="InterPro" id="IPR013149">
    <property type="entry name" value="ADH-like_C"/>
</dbReference>
<dbReference type="Gene3D" id="3.40.50.720">
    <property type="entry name" value="NAD(P)-binding Rossmann-like Domain"/>
    <property type="match status" value="1"/>
</dbReference>
<dbReference type="InterPro" id="IPR013154">
    <property type="entry name" value="ADH-like_N"/>
</dbReference>